<dbReference type="CAZy" id="PL11">
    <property type="family name" value="Polysaccharide Lyase Family 11"/>
</dbReference>
<organism evidence="5 6">
    <name type="scientific">Ruminococcus champanellensis (strain DSM 18848 / JCM 17042 / KCTC 15320 / 18P13)</name>
    <dbReference type="NCBI Taxonomy" id="213810"/>
    <lineage>
        <taxon>Bacteria</taxon>
        <taxon>Bacillati</taxon>
        <taxon>Bacillota</taxon>
        <taxon>Clostridia</taxon>
        <taxon>Eubacteriales</taxon>
        <taxon>Oscillospiraceae</taxon>
        <taxon>Ruminococcus</taxon>
    </lineage>
</organism>
<dbReference type="CDD" id="cd14256">
    <property type="entry name" value="Dockerin_I"/>
    <property type="match status" value="1"/>
</dbReference>
<evidence type="ECO:0000313" key="5">
    <source>
        <dbReference type="EMBL" id="CBL17717.1"/>
    </source>
</evidence>
<dbReference type="InterPro" id="IPR002105">
    <property type="entry name" value="Dockerin_1_rpt"/>
</dbReference>
<dbReference type="PATRIC" id="fig|213810.4.peg.1531"/>
<dbReference type="PROSITE" id="PS51175">
    <property type="entry name" value="CBM6"/>
    <property type="match status" value="1"/>
</dbReference>
<dbReference type="GO" id="GO:0030246">
    <property type="term" value="F:carbohydrate binding"/>
    <property type="evidence" value="ECO:0007669"/>
    <property type="project" value="InterPro"/>
</dbReference>
<reference evidence="5" key="2">
    <citation type="submission" date="2010-03" db="EMBL/GenBank/DDBJ databases">
        <authorList>
            <person name="Pajon A."/>
        </authorList>
    </citation>
    <scope>NUCLEOTIDE SEQUENCE</scope>
    <source>
        <strain evidence="5">Type strain: 18P13</strain>
    </source>
</reference>
<evidence type="ECO:0000313" key="6">
    <source>
        <dbReference type="Proteomes" id="UP000007054"/>
    </source>
</evidence>
<dbReference type="BioCyc" id="RCHA213810:RUM_RS07945-MONOMER"/>
<dbReference type="Pfam" id="PF00404">
    <property type="entry name" value="Dockerin_1"/>
    <property type="match status" value="1"/>
</dbReference>
<dbReference type="Pfam" id="PF18370">
    <property type="entry name" value="RGI_lyase"/>
    <property type="match status" value="1"/>
</dbReference>
<sequence>MYQSMKKASAVLLALLMSVGTSAFYPLDPSTTAAAADQGLYGDLNGDGLIDGSDYALLRGYLAGQISAFPYEPALQAADVTGDQTVTADDAAMLNEYLLHKRTGFASGASFEIKQTPDYYFAVDAEYSQGVREDLNAGFTGEAYVNYDNVIGSYVNWTVQVPSAGNYRVTFRYANGSAADRPCKVTINGNTDYALVSYPSTEAWTTWAESSVVVTLHAGQNTIRATASTEGGGPNMDYLILEPTTDPAASLTEEIPEGAQQVENLDRGVIAAKSGNDKGMLISWRLLGTDDENTSFKVFRNGEPTVLYEGTAADATCYYDPDGTASDWYTVDVYQGSECTEFACLATMLGNKDSSGAYFDINFTAPADLTMPDGSTCSYTVNDCSVGDADGDGQYELFVKWDPSNSKDNSKSGYTGNVYLDCYKLDGTRLWRVDLGRNIRAGAHYTQFMVYDYDGDGKAEMICKTSDGTVDGTGAVIGNASADYRASSGYILSGNEYLTLFDGLTGKALDTIDYVPGRGTVSSWGDSYGNRVDRFLAATAYLNGTTPSCVMIRGYYTRMTATAYNVVNKKLVQLWAFDSGTAESTTSGYGDGNHNCFAADCDNDGRDEIVVGSAVIDDDGILLYTTGLRHGDVLHVGDFVPSNPGLEIFMCHEAAPYGMSLRDAATGKMILRKPGEGDTGRGLADNLIAGNDSAEFVGVQDSVVYDASGNTVCNWSDITKWGMNSVVYWTGSLERAVLDRTMVDQYGSGRVFTGSGVTYNNSSKSNACLTCDLFGDWREEMIFRLGTGSGVRIYSTTYETKYGIVSLMHNVQYRTAVAGQNVAYNQPPHTDYFLGTGYPLPERPNVYAAKP</sequence>
<evidence type="ECO:0000256" key="1">
    <source>
        <dbReference type="ARBA" id="ARBA00022729"/>
    </source>
</evidence>
<dbReference type="PROSITE" id="PS51766">
    <property type="entry name" value="DOCKERIN"/>
    <property type="match status" value="1"/>
</dbReference>
<feature type="domain" description="CBM6" evidence="3">
    <location>
        <begin position="118"/>
        <end position="242"/>
    </location>
</feature>
<dbReference type="CDD" id="cd10318">
    <property type="entry name" value="RGL11"/>
    <property type="match status" value="1"/>
</dbReference>
<dbReference type="PROSITE" id="PS00018">
    <property type="entry name" value="EF_HAND_1"/>
    <property type="match status" value="1"/>
</dbReference>
<keyword evidence="6" id="KW-1185">Reference proteome</keyword>
<dbReference type="Gene3D" id="2.60.40.10">
    <property type="entry name" value="Immunoglobulins"/>
    <property type="match status" value="1"/>
</dbReference>
<dbReference type="InterPro" id="IPR016134">
    <property type="entry name" value="Dockerin_dom"/>
</dbReference>
<dbReference type="SUPFAM" id="SSF49785">
    <property type="entry name" value="Galactose-binding domain-like"/>
    <property type="match status" value="1"/>
</dbReference>
<dbReference type="SUPFAM" id="SSF63446">
    <property type="entry name" value="Type I dockerin domain"/>
    <property type="match status" value="1"/>
</dbReference>
<dbReference type="Gene3D" id="1.10.1330.10">
    <property type="entry name" value="Dockerin domain"/>
    <property type="match status" value="1"/>
</dbReference>
<feature type="signal peptide" evidence="2">
    <location>
        <begin position="1"/>
        <end position="23"/>
    </location>
</feature>
<reference evidence="5" key="1">
    <citation type="submission" date="2010-03" db="EMBL/GenBank/DDBJ databases">
        <title>The genome sequence of Ruminococcus sp. 18P13.</title>
        <authorList>
            <consortium name="metaHIT consortium -- http://www.metahit.eu/"/>
            <person name="Pajon A."/>
            <person name="Turner K."/>
            <person name="Parkhill J."/>
            <person name="Bernalier A."/>
        </authorList>
    </citation>
    <scope>NUCLEOTIDE SEQUENCE [LARGE SCALE GENOMIC DNA]</scope>
    <source>
        <strain evidence="5">Type strain: 18P13</strain>
    </source>
</reference>
<dbReference type="InterPro" id="IPR006584">
    <property type="entry name" value="Cellulose-bd_IV"/>
</dbReference>
<dbReference type="OrthoDB" id="9802318at2"/>
<dbReference type="CDD" id="cd04082">
    <property type="entry name" value="CBM35_pectate_lyase-like"/>
    <property type="match status" value="1"/>
</dbReference>
<gene>
    <name evidence="5" type="ordered locus">RUM_16320</name>
</gene>
<dbReference type="KEGG" id="rch:RUM_16320"/>
<dbReference type="InterPro" id="IPR049366">
    <property type="entry name" value="RGL11_C"/>
</dbReference>
<dbReference type="InterPro" id="IPR036439">
    <property type="entry name" value="Dockerin_dom_sf"/>
</dbReference>
<dbReference type="Gene3D" id="2.60.120.260">
    <property type="entry name" value="Galactose-binding domain-like"/>
    <property type="match status" value="1"/>
</dbReference>
<name>D4LDM2_RUMC1</name>
<dbReference type="Pfam" id="PF03422">
    <property type="entry name" value="CBM_6"/>
    <property type="match status" value="1"/>
</dbReference>
<evidence type="ECO:0000259" key="4">
    <source>
        <dbReference type="PROSITE" id="PS51766"/>
    </source>
</evidence>
<accession>D4LDM2</accession>
<dbReference type="InterPro" id="IPR005084">
    <property type="entry name" value="CBM6"/>
</dbReference>
<dbReference type="InterPro" id="IPR008979">
    <property type="entry name" value="Galactose-bd-like_sf"/>
</dbReference>
<dbReference type="PANTHER" id="PTHR43118:SF1">
    <property type="entry name" value="RHAMNOGALACTURONAN LYASE (EUROFUNG)"/>
    <property type="match status" value="1"/>
</dbReference>
<proteinExistence type="predicted"/>
<dbReference type="InterPro" id="IPR041624">
    <property type="entry name" value="RGI_lyase"/>
</dbReference>
<dbReference type="InterPro" id="IPR034641">
    <property type="entry name" value="RGL11"/>
</dbReference>
<evidence type="ECO:0000259" key="3">
    <source>
        <dbReference type="PROSITE" id="PS51175"/>
    </source>
</evidence>
<dbReference type="SMART" id="SM00606">
    <property type="entry name" value="CBD_IV"/>
    <property type="match status" value="1"/>
</dbReference>
<dbReference type="EMBL" id="FP929052">
    <property type="protein sequence ID" value="CBL17717.1"/>
    <property type="molecule type" value="Genomic_DNA"/>
</dbReference>
<dbReference type="InterPro" id="IPR018247">
    <property type="entry name" value="EF_Hand_1_Ca_BS"/>
</dbReference>
<dbReference type="STRING" id="213810.RUM_16320"/>
<dbReference type="InterPro" id="IPR028994">
    <property type="entry name" value="Integrin_alpha_N"/>
</dbReference>
<dbReference type="GO" id="GO:0004553">
    <property type="term" value="F:hydrolase activity, hydrolyzing O-glycosyl compounds"/>
    <property type="evidence" value="ECO:0007669"/>
    <property type="project" value="InterPro"/>
</dbReference>
<feature type="chain" id="PRO_5039417053" evidence="2">
    <location>
        <begin position="24"/>
        <end position="851"/>
    </location>
</feature>
<dbReference type="GO" id="GO:0000272">
    <property type="term" value="P:polysaccharide catabolic process"/>
    <property type="evidence" value="ECO:0007669"/>
    <property type="project" value="InterPro"/>
</dbReference>
<keyword evidence="1 2" id="KW-0732">Signal</keyword>
<dbReference type="PANTHER" id="PTHR43118">
    <property type="entry name" value="RHAMNOGALACTURONAN LYASE (EUROFUNG)"/>
    <property type="match status" value="1"/>
</dbReference>
<feature type="domain" description="Dockerin" evidence="4">
    <location>
        <begin position="37"/>
        <end position="107"/>
    </location>
</feature>
<dbReference type="CAZy" id="CBM35">
    <property type="family name" value="Carbohydrate-Binding Module Family 35"/>
</dbReference>
<dbReference type="SUPFAM" id="SSF69318">
    <property type="entry name" value="Integrin alpha N-terminal domain"/>
    <property type="match status" value="1"/>
</dbReference>
<dbReference type="InterPro" id="IPR013783">
    <property type="entry name" value="Ig-like_fold"/>
</dbReference>
<dbReference type="Pfam" id="PF21348">
    <property type="entry name" value="RGL11_C"/>
    <property type="match status" value="1"/>
</dbReference>
<dbReference type="HOGENOM" id="CLU_002616_2_0_9"/>
<evidence type="ECO:0000256" key="2">
    <source>
        <dbReference type="SAM" id="SignalP"/>
    </source>
</evidence>
<dbReference type="AlphaFoldDB" id="D4LDM2"/>
<dbReference type="Proteomes" id="UP000007054">
    <property type="component" value="Chromosome"/>
</dbReference>
<protein>
    <submittedName>
        <fullName evidence="5">Carbohydrate binding module (Family 6)</fullName>
    </submittedName>
</protein>